<keyword evidence="2" id="KW-0614">Plasmid</keyword>
<accession>A0AB33AIX5</accession>
<proteinExistence type="predicted"/>
<name>A0AB33AIX5_9MYCO</name>
<dbReference type="RefSeq" id="WP_016343838.1">
    <property type="nucleotide sequence ID" value="NC_021278.1"/>
</dbReference>
<dbReference type="KEGG" id="mabb:MASS_1p0061"/>
<reference evidence="2 3" key="1">
    <citation type="journal article" date="2013" name="Genome Announc.">
        <title>Complete Genome Sequence of Mycobacterium massiliense Clinical Strain Asan 50594, Belonging to the Type II Genotype.</title>
        <authorList>
            <person name="Kim B.J."/>
            <person name="Kim B.R."/>
            <person name="Hong S.H."/>
            <person name="Seok S.H."/>
            <person name="Kook Y.H."/>
            <person name="Kim B.J."/>
        </authorList>
    </citation>
    <scope>NUCLEOTIDE SEQUENCE [LARGE SCALE GENOMIC DNA]</scope>
    <source>
        <strain evidence="2 3">50594</strain>
    </source>
</reference>
<organism evidence="2 3">
    <name type="scientific">Mycobacteroides abscessus subsp. bolletii 50594</name>
    <dbReference type="NCBI Taxonomy" id="1303024"/>
    <lineage>
        <taxon>Bacteria</taxon>
        <taxon>Bacillati</taxon>
        <taxon>Actinomycetota</taxon>
        <taxon>Actinomycetes</taxon>
        <taxon>Mycobacteriales</taxon>
        <taxon>Mycobacteriaceae</taxon>
        <taxon>Mycobacteroides</taxon>
        <taxon>Mycobacteroides abscessus</taxon>
    </lineage>
</organism>
<geneLocation type="plasmid" evidence="2 3">
    <name>1</name>
</geneLocation>
<evidence type="ECO:0000313" key="3">
    <source>
        <dbReference type="Proteomes" id="UP000013961"/>
    </source>
</evidence>
<evidence type="ECO:0000313" key="2">
    <source>
        <dbReference type="EMBL" id="AGM31621.1"/>
    </source>
</evidence>
<dbReference type="Proteomes" id="UP000013961">
    <property type="component" value="Plasmid 1"/>
</dbReference>
<evidence type="ECO:0000256" key="1">
    <source>
        <dbReference type="SAM" id="MobiDB-lite"/>
    </source>
</evidence>
<gene>
    <name evidence="2" type="ORF">MASS_1p0061</name>
</gene>
<dbReference type="EMBL" id="CP004375">
    <property type="protein sequence ID" value="AGM31621.1"/>
    <property type="molecule type" value="Genomic_DNA"/>
</dbReference>
<feature type="region of interest" description="Disordered" evidence="1">
    <location>
        <begin position="28"/>
        <end position="49"/>
    </location>
</feature>
<sequence>MPDKVFERRVAATLRDDLLAQLRAAGRPMTTSELRANAPKQPLWPGATRRYRPPQEQIYRILCRLAGNGKIIRHAARGRTVTWSPAPTDDDTEIDELERAFNAIAADRADPLARHIR</sequence>
<dbReference type="AlphaFoldDB" id="A0AB33AIX5"/>
<protein>
    <submittedName>
        <fullName evidence="2">Cobyrinic Acid a,c-diamide synthase</fullName>
    </submittedName>
</protein>